<keyword evidence="9 21" id="KW-0479">Metal-binding</keyword>
<keyword evidence="7 23" id="KW-0645">Protease</keyword>
<feature type="domain" description="Peptidase M1 membrane alanine aminopeptidase" evidence="24">
    <location>
        <begin position="301"/>
        <end position="526"/>
    </location>
</feature>
<evidence type="ECO:0000256" key="22">
    <source>
        <dbReference type="PIRSR" id="PIRSR634016-4"/>
    </source>
</evidence>
<dbReference type="InterPro" id="IPR027268">
    <property type="entry name" value="Peptidase_M4/M1_CTD_sf"/>
</dbReference>
<keyword evidence="12 21" id="KW-0862">Zinc</keyword>
<dbReference type="InterPro" id="IPR042097">
    <property type="entry name" value="Aminopeptidase_N-like_N_sf"/>
</dbReference>
<dbReference type="EMBL" id="OV725083">
    <property type="protein sequence ID" value="CAH1408342.1"/>
    <property type="molecule type" value="Genomic_DNA"/>
</dbReference>
<dbReference type="Gene3D" id="2.60.40.1910">
    <property type="match status" value="1"/>
</dbReference>
<evidence type="ECO:0000256" key="7">
    <source>
        <dbReference type="ARBA" id="ARBA00022670"/>
    </source>
</evidence>
<dbReference type="OrthoDB" id="510539at2759"/>
<evidence type="ECO:0000256" key="18">
    <source>
        <dbReference type="ARBA" id="ARBA00023180"/>
    </source>
</evidence>
<evidence type="ECO:0000256" key="20">
    <source>
        <dbReference type="PIRSR" id="PIRSR634016-1"/>
    </source>
</evidence>
<dbReference type="EC" id="3.4.11.-" evidence="23"/>
<protein>
    <recommendedName>
        <fullName evidence="23">Aminopeptidase</fullName>
        <ecNumber evidence="23">3.4.11.-</ecNumber>
    </recommendedName>
</protein>
<feature type="domain" description="ERAP1-like C-terminal" evidence="25">
    <location>
        <begin position="605"/>
        <end position="932"/>
    </location>
</feature>
<evidence type="ECO:0000313" key="27">
    <source>
        <dbReference type="EMBL" id="CAH1408342.1"/>
    </source>
</evidence>
<evidence type="ECO:0000256" key="19">
    <source>
        <dbReference type="ARBA" id="ARBA00023288"/>
    </source>
</evidence>
<dbReference type="Pfam" id="PF17900">
    <property type="entry name" value="Peptidase_M1_N"/>
    <property type="match status" value="1"/>
</dbReference>
<dbReference type="GO" id="GO:0016285">
    <property type="term" value="F:alanyl aminopeptidase activity"/>
    <property type="evidence" value="ECO:0007669"/>
    <property type="project" value="UniProtKB-EC"/>
</dbReference>
<evidence type="ECO:0000256" key="2">
    <source>
        <dbReference type="ARBA" id="ARBA00004606"/>
    </source>
</evidence>
<evidence type="ECO:0000256" key="14">
    <source>
        <dbReference type="ARBA" id="ARBA00022989"/>
    </source>
</evidence>
<dbReference type="PRINTS" id="PR00756">
    <property type="entry name" value="ALADIPTASE"/>
</dbReference>
<dbReference type="Proteomes" id="UP001152798">
    <property type="component" value="Chromosome 7"/>
</dbReference>
<reference evidence="27" key="1">
    <citation type="submission" date="2022-01" db="EMBL/GenBank/DDBJ databases">
        <authorList>
            <person name="King R."/>
        </authorList>
    </citation>
    <scope>NUCLEOTIDE SEQUENCE</scope>
</reference>
<dbReference type="Pfam" id="PF11838">
    <property type="entry name" value="ERAP1_C"/>
    <property type="match status" value="1"/>
</dbReference>
<dbReference type="Pfam" id="PF01433">
    <property type="entry name" value="Peptidase_M1"/>
    <property type="match status" value="1"/>
</dbReference>
<keyword evidence="5" id="KW-1003">Cell membrane</keyword>
<dbReference type="FunFam" id="2.60.40.1730:FF:000012">
    <property type="entry name" value="Aminopeptidase N"/>
    <property type="match status" value="1"/>
</dbReference>
<keyword evidence="18" id="KW-0325">Glycoprotein</keyword>
<dbReference type="CDD" id="cd09601">
    <property type="entry name" value="M1_APN-Q_like"/>
    <property type="match status" value="1"/>
</dbReference>
<dbReference type="AlphaFoldDB" id="A0A9P0MYC8"/>
<evidence type="ECO:0000256" key="4">
    <source>
        <dbReference type="ARBA" id="ARBA00010136"/>
    </source>
</evidence>
<feature type="site" description="Transition state stabilizer" evidence="22">
    <location>
        <position position="459"/>
    </location>
</feature>
<keyword evidence="28" id="KW-1185">Reference proteome</keyword>
<evidence type="ECO:0000256" key="21">
    <source>
        <dbReference type="PIRSR" id="PIRSR634016-3"/>
    </source>
</evidence>
<evidence type="ECO:0000313" key="28">
    <source>
        <dbReference type="Proteomes" id="UP001152798"/>
    </source>
</evidence>
<proteinExistence type="inferred from homology"/>
<dbReference type="Gene3D" id="2.60.40.1730">
    <property type="entry name" value="tricorn interacting facor f3 domain"/>
    <property type="match status" value="1"/>
</dbReference>
<keyword evidence="6" id="KW-0336">GPI-anchor</keyword>
<dbReference type="InterPro" id="IPR045357">
    <property type="entry name" value="Aminopeptidase_N-like_N"/>
</dbReference>
<comment type="catalytic activity">
    <reaction evidence="1">
        <text>Release of an N-terminal amino acid, Xaa-|-Yaa- from a peptide, amide or arylamide. Xaa is preferably Ala, but may be most amino acids including Pro (slow action). When a terminal hydrophobic residue is followed by a prolyl residue, the two may be released as an intact Xaa-Pro dipeptide.</text>
        <dbReference type="EC" id="3.4.11.2"/>
    </reaction>
</comment>
<dbReference type="Gene3D" id="1.10.390.10">
    <property type="entry name" value="Neutral Protease Domain 2"/>
    <property type="match status" value="1"/>
</dbReference>
<comment type="cofactor">
    <cofactor evidence="21 23">
        <name>Zn(2+)</name>
        <dbReference type="ChEBI" id="CHEBI:29105"/>
    </cofactor>
    <text evidence="21 23">Binds 1 zinc ion per subunit.</text>
</comment>
<dbReference type="InterPro" id="IPR034016">
    <property type="entry name" value="M1_APN-typ"/>
</dbReference>
<feature type="active site" description="Proton acceptor" evidence="20">
    <location>
        <position position="374"/>
    </location>
</feature>
<evidence type="ECO:0000256" key="8">
    <source>
        <dbReference type="ARBA" id="ARBA00022692"/>
    </source>
</evidence>
<evidence type="ECO:0000256" key="15">
    <source>
        <dbReference type="ARBA" id="ARBA00023049"/>
    </source>
</evidence>
<evidence type="ECO:0000256" key="13">
    <source>
        <dbReference type="ARBA" id="ARBA00022968"/>
    </source>
</evidence>
<comment type="similarity">
    <text evidence="4 23">Belongs to the peptidase M1 family.</text>
</comment>
<feature type="transmembrane region" description="Helical" evidence="23">
    <location>
        <begin position="23"/>
        <end position="46"/>
    </location>
</feature>
<feature type="binding site" evidence="21">
    <location>
        <position position="377"/>
    </location>
    <ligand>
        <name>Zn(2+)</name>
        <dbReference type="ChEBI" id="CHEBI:29105"/>
        <note>catalytic</note>
    </ligand>
</feature>
<dbReference type="GO" id="GO:0043171">
    <property type="term" value="P:peptide catabolic process"/>
    <property type="evidence" value="ECO:0007669"/>
    <property type="project" value="TreeGrafter"/>
</dbReference>
<keyword evidence="8 23" id="KW-0812">Transmembrane</keyword>
<name>A0A9P0MYC8_NEZVI</name>
<evidence type="ECO:0000256" key="3">
    <source>
        <dbReference type="ARBA" id="ARBA00004609"/>
    </source>
</evidence>
<feature type="domain" description="Aminopeptidase N-like N-terminal" evidence="26">
    <location>
        <begin position="75"/>
        <end position="271"/>
    </location>
</feature>
<evidence type="ECO:0000256" key="16">
    <source>
        <dbReference type="ARBA" id="ARBA00023136"/>
    </source>
</evidence>
<comment type="subcellular location">
    <subcellularLocation>
        <location evidence="3">Cell membrane</location>
        <topology evidence="3">Lipid-anchor</topology>
        <topology evidence="3">GPI-anchor</topology>
    </subcellularLocation>
    <subcellularLocation>
        <location evidence="2">Membrane</location>
        <topology evidence="2">Single-pass type II membrane protein</topology>
    </subcellularLocation>
</comment>
<dbReference type="FunFam" id="1.10.390.10:FF:000016">
    <property type="entry name" value="Glutamyl aminopeptidase"/>
    <property type="match status" value="1"/>
</dbReference>
<keyword evidence="14 23" id="KW-1133">Transmembrane helix</keyword>
<evidence type="ECO:0000256" key="10">
    <source>
        <dbReference type="ARBA" id="ARBA00022729"/>
    </source>
</evidence>
<evidence type="ECO:0000259" key="26">
    <source>
        <dbReference type="Pfam" id="PF17900"/>
    </source>
</evidence>
<evidence type="ECO:0000256" key="6">
    <source>
        <dbReference type="ARBA" id="ARBA00022622"/>
    </source>
</evidence>
<evidence type="ECO:0000256" key="23">
    <source>
        <dbReference type="RuleBase" id="RU364040"/>
    </source>
</evidence>
<dbReference type="GO" id="GO:0098552">
    <property type="term" value="C:side of membrane"/>
    <property type="evidence" value="ECO:0007669"/>
    <property type="project" value="UniProtKB-KW"/>
</dbReference>
<dbReference type="GO" id="GO:0042277">
    <property type="term" value="F:peptide binding"/>
    <property type="evidence" value="ECO:0007669"/>
    <property type="project" value="TreeGrafter"/>
</dbReference>
<dbReference type="GO" id="GO:0005737">
    <property type="term" value="C:cytoplasm"/>
    <property type="evidence" value="ECO:0007669"/>
    <property type="project" value="TreeGrafter"/>
</dbReference>
<keyword evidence="16 23" id="KW-0472">Membrane</keyword>
<organism evidence="27 28">
    <name type="scientific">Nezara viridula</name>
    <name type="common">Southern green stink bug</name>
    <name type="synonym">Cimex viridulus</name>
    <dbReference type="NCBI Taxonomy" id="85310"/>
    <lineage>
        <taxon>Eukaryota</taxon>
        <taxon>Metazoa</taxon>
        <taxon>Ecdysozoa</taxon>
        <taxon>Arthropoda</taxon>
        <taxon>Hexapoda</taxon>
        <taxon>Insecta</taxon>
        <taxon>Pterygota</taxon>
        <taxon>Neoptera</taxon>
        <taxon>Paraneoptera</taxon>
        <taxon>Hemiptera</taxon>
        <taxon>Heteroptera</taxon>
        <taxon>Panheteroptera</taxon>
        <taxon>Pentatomomorpha</taxon>
        <taxon>Pentatomoidea</taxon>
        <taxon>Pentatomidae</taxon>
        <taxon>Pentatominae</taxon>
        <taxon>Nezara</taxon>
    </lineage>
</organism>
<keyword evidence="23" id="KW-0031">Aminopeptidase</keyword>
<dbReference type="GO" id="GO:0070006">
    <property type="term" value="F:metalloaminopeptidase activity"/>
    <property type="evidence" value="ECO:0007669"/>
    <property type="project" value="TreeGrafter"/>
</dbReference>
<gene>
    <name evidence="27" type="ORF">NEZAVI_LOCUS15893</name>
</gene>
<keyword evidence="17" id="KW-1015">Disulfide bond</keyword>
<evidence type="ECO:0000256" key="12">
    <source>
        <dbReference type="ARBA" id="ARBA00022833"/>
    </source>
</evidence>
<evidence type="ECO:0000256" key="9">
    <source>
        <dbReference type="ARBA" id="ARBA00022723"/>
    </source>
</evidence>
<evidence type="ECO:0000259" key="25">
    <source>
        <dbReference type="Pfam" id="PF11838"/>
    </source>
</evidence>
<evidence type="ECO:0000259" key="24">
    <source>
        <dbReference type="Pfam" id="PF01433"/>
    </source>
</evidence>
<keyword evidence="11 23" id="KW-0378">Hydrolase</keyword>
<sequence length="953" mass="108111">MPKGADMDGGLTKAGGFHVSRCCALALATVLALLLFGMVAATYYFAPCPCRSPPKAYPSTRTRSSVYVRLPSSVVPDAYDVSIIPFLWEGNFTFIGTVHIIVNVTIPTYNITLHSAELDVSDTNLSRIMSDIVSDTSEKPVSIKYANLDADREFYVVYSNERLEVGQYKLSIKFKGLMSDALKGIYQSSYSVGNTTRWLAATQFQPTDARRAFPCFDEPALKAKFTLRIGRTENMTAISNMPRNGLSVPIPDLPGFVMDSFAESVPMSTYLIAFVVSDFEHLSEGTFSVWARSDSLNQARYALEIGPRILRHFEGYFQISFPLPKVDMVALPDFGAGAMENWGLITYRESTMLYQQGVSENRHKEHVGTVIAHELAHQWFGNLVTPSWWSDLWLNEGFATYIESLGVDVVEPTWRTSDQFVVQDMQSVLKLDAYASSHPVSAPVAHPEEIDEIFDSISYGKGAALIRMMDHFLTTRIFKQGLTNYLKSRAYQCATQDDLWSALTVEGHKEGVLAKDVTIKEIMDTWTLQTGFPVVTVTRNYQDGSAVIMQQRFVHLNSSKGENQWWIPLSYTSQAEPDFESTKPHYWMKPKETLVEYLKAQPNHWVVFNIKQTGFYRVNYDQQNWELLTKQLMDPKKYIQIGEINRAQIVADSLHLARAGILNYSVALNITKYLNKEISYIPWAAAFSDIAYIDAMINKMPIYDKFKKYILSLIEKLYDETGFVDNASDPQLTVYKRVDVLRWACSLGHEDCVRNAVTQFQNWRSSPQPDRNNPISPNLKATVYCSAIREGGQAEWDFAWERYLKSNVGSEKSLLLTALACTRETWILSRYLHWAVTEGSGIRKQDASSVFVAVSDNVIGQPLAFAFLRDNWMRIRKYFGSPVFIISTIIKVTTGDMNTDFDLRMLKEFIADHIGEMGSATAVFDQSLERVQVNVNWMKHSYKQIEEWLSENV</sequence>
<dbReference type="InterPro" id="IPR024571">
    <property type="entry name" value="ERAP1-like_C_dom"/>
</dbReference>
<dbReference type="InterPro" id="IPR014782">
    <property type="entry name" value="Peptidase_M1_dom"/>
</dbReference>
<keyword evidence="15 23" id="KW-0482">Metalloprotease</keyword>
<evidence type="ECO:0000256" key="1">
    <source>
        <dbReference type="ARBA" id="ARBA00000098"/>
    </source>
</evidence>
<dbReference type="Gene3D" id="1.25.50.20">
    <property type="match status" value="1"/>
</dbReference>
<accession>A0A9P0MYC8</accession>
<keyword evidence="19" id="KW-0449">Lipoprotein</keyword>
<dbReference type="GO" id="GO:0008270">
    <property type="term" value="F:zinc ion binding"/>
    <property type="evidence" value="ECO:0007669"/>
    <property type="project" value="UniProtKB-UniRule"/>
</dbReference>
<dbReference type="SUPFAM" id="SSF63737">
    <property type="entry name" value="Leukotriene A4 hydrolase N-terminal domain"/>
    <property type="match status" value="1"/>
</dbReference>
<dbReference type="PANTHER" id="PTHR11533">
    <property type="entry name" value="PROTEASE M1 ZINC METALLOPROTEASE"/>
    <property type="match status" value="1"/>
</dbReference>
<dbReference type="FunFam" id="2.60.40.1910:FF:000008">
    <property type="entry name" value="Aminopeptidase"/>
    <property type="match status" value="1"/>
</dbReference>
<keyword evidence="10" id="KW-0732">Signal</keyword>
<dbReference type="GO" id="GO:0005615">
    <property type="term" value="C:extracellular space"/>
    <property type="evidence" value="ECO:0007669"/>
    <property type="project" value="TreeGrafter"/>
</dbReference>
<dbReference type="GO" id="GO:0006508">
    <property type="term" value="P:proteolysis"/>
    <property type="evidence" value="ECO:0007669"/>
    <property type="project" value="UniProtKB-KW"/>
</dbReference>
<dbReference type="FunFam" id="1.25.50.20:FF:000001">
    <property type="entry name" value="Aminopeptidase"/>
    <property type="match status" value="1"/>
</dbReference>
<feature type="binding site" evidence="21">
    <location>
        <position position="373"/>
    </location>
    <ligand>
        <name>Zn(2+)</name>
        <dbReference type="ChEBI" id="CHEBI:29105"/>
        <note>catalytic</note>
    </ligand>
</feature>
<evidence type="ECO:0000256" key="11">
    <source>
        <dbReference type="ARBA" id="ARBA00022801"/>
    </source>
</evidence>
<keyword evidence="13" id="KW-0735">Signal-anchor</keyword>
<dbReference type="SUPFAM" id="SSF55486">
    <property type="entry name" value="Metalloproteases ('zincins'), catalytic domain"/>
    <property type="match status" value="1"/>
</dbReference>
<evidence type="ECO:0000256" key="17">
    <source>
        <dbReference type="ARBA" id="ARBA00023157"/>
    </source>
</evidence>
<dbReference type="GO" id="GO:0005886">
    <property type="term" value="C:plasma membrane"/>
    <property type="evidence" value="ECO:0007669"/>
    <property type="project" value="UniProtKB-SubCell"/>
</dbReference>
<evidence type="ECO:0000256" key="5">
    <source>
        <dbReference type="ARBA" id="ARBA00022475"/>
    </source>
</evidence>
<dbReference type="PANTHER" id="PTHR11533:SF294">
    <property type="entry name" value="THYROTROPIN-RELEASING HORMONE-DEGRADING ECTOENZYME"/>
    <property type="match status" value="1"/>
</dbReference>
<dbReference type="InterPro" id="IPR050344">
    <property type="entry name" value="Peptidase_M1_aminopeptidases"/>
</dbReference>
<feature type="binding site" evidence="21">
    <location>
        <position position="396"/>
    </location>
    <ligand>
        <name>Zn(2+)</name>
        <dbReference type="ChEBI" id="CHEBI:29105"/>
        <note>catalytic</note>
    </ligand>
</feature>
<dbReference type="InterPro" id="IPR001930">
    <property type="entry name" value="Peptidase_M1"/>
</dbReference>